<dbReference type="InterPro" id="IPR036116">
    <property type="entry name" value="FN3_sf"/>
</dbReference>
<feature type="domain" description="Fibronectin type-III" evidence="5">
    <location>
        <begin position="310"/>
        <end position="397"/>
    </location>
</feature>
<reference evidence="6 7" key="1">
    <citation type="submission" date="2019-12" db="EMBL/GenBank/DDBJ databases">
        <authorList>
            <person name="Huq M.A."/>
        </authorList>
    </citation>
    <scope>NUCLEOTIDE SEQUENCE [LARGE SCALE GENOMIC DNA]</scope>
    <source>
        <strain evidence="6 7">MAH-34</strain>
    </source>
</reference>
<dbReference type="SUPFAM" id="SSF49265">
    <property type="entry name" value="Fibronectin type III"/>
    <property type="match status" value="1"/>
</dbReference>
<dbReference type="SMART" id="SM00060">
    <property type="entry name" value="FN3"/>
    <property type="match status" value="2"/>
</dbReference>
<organism evidence="6 7">
    <name type="scientific">Paenibacillus anseongense</name>
    <dbReference type="NCBI Taxonomy" id="2682845"/>
    <lineage>
        <taxon>Bacteria</taxon>
        <taxon>Bacillati</taxon>
        <taxon>Bacillota</taxon>
        <taxon>Bacilli</taxon>
        <taxon>Bacillales</taxon>
        <taxon>Paenibacillaceae</taxon>
        <taxon>Paenibacillus</taxon>
    </lineage>
</organism>
<keyword evidence="1" id="KW-0732">Signal</keyword>
<comment type="caution">
    <text evidence="6">The sequence shown here is derived from an EMBL/GenBank/DDBJ whole genome shotgun (WGS) entry which is preliminary data.</text>
</comment>
<feature type="region of interest" description="Disordered" evidence="4">
    <location>
        <begin position="290"/>
        <end position="312"/>
    </location>
</feature>
<sequence length="449" mass="46830">MNVLRLTRPTPAKIALMCLLIVLATISSLFQAGIASAHGYVDGPASRSALCKSGENKNCGAIVYEPQSLEAPKGFPTAGPADGQIASAGGKFPELDQQSATRWTKVNMASGTNSFTWTFTANHSTTGWKYYITKPNWDPNAPLSRSSFDLTPFCSVAYNNAQPASGHTDTCNVPQRSGYQVILAVWEIADTGNAFYNVIDANFSGTNPVDTTAPTAPTSLKAAVAATSVSLSWGASTDNVGVTGYKVYKGSTLVANVTGTSYIVTGLTASTSYTFTVKAFDAAGNESGASNSLNVTTTAPPATDTTQPTAPAGLHIMGAPTASSMMLMWTASTDNVGVTGYRIYNGSTLVTTTSGTADSYTVTGLAANTTYNFKVYAIDAAGNQSAGSTVSGTTAAGEAPAIAAWATNTSYTRGTFVTYNGHTYKCLQSHKSIYTWTPTVTPALWELQK</sequence>
<evidence type="ECO:0000313" key="6">
    <source>
        <dbReference type="EMBL" id="MVQ33150.1"/>
    </source>
</evidence>
<keyword evidence="3" id="KW-0624">Polysaccharide degradation</keyword>
<evidence type="ECO:0000256" key="2">
    <source>
        <dbReference type="ARBA" id="ARBA00022801"/>
    </source>
</evidence>
<dbReference type="InterPro" id="IPR036573">
    <property type="entry name" value="CBM_sf_5/12"/>
</dbReference>
<dbReference type="PRINTS" id="PR00014">
    <property type="entry name" value="FNTYPEIII"/>
</dbReference>
<dbReference type="PANTHER" id="PTHR34823">
    <property type="entry name" value="GLCNAC-BINDING PROTEIN A"/>
    <property type="match status" value="1"/>
</dbReference>
<dbReference type="Gene3D" id="2.10.10.20">
    <property type="entry name" value="Carbohydrate-binding module superfamily 5/12"/>
    <property type="match status" value="1"/>
</dbReference>
<dbReference type="InterPro" id="IPR014756">
    <property type="entry name" value="Ig_E-set"/>
</dbReference>
<dbReference type="CDD" id="cd21177">
    <property type="entry name" value="LPMO_AA10"/>
    <property type="match status" value="1"/>
</dbReference>
<feature type="compositionally biased region" description="Low complexity" evidence="4">
    <location>
        <begin position="296"/>
        <end position="312"/>
    </location>
</feature>
<dbReference type="CDD" id="cd00063">
    <property type="entry name" value="FN3"/>
    <property type="match status" value="2"/>
</dbReference>
<dbReference type="CDD" id="cd12214">
    <property type="entry name" value="ChiA1_BD"/>
    <property type="match status" value="1"/>
</dbReference>
<dbReference type="Pfam" id="PF02839">
    <property type="entry name" value="CBM_5_12"/>
    <property type="match status" value="1"/>
</dbReference>
<dbReference type="InterPro" id="IPR003610">
    <property type="entry name" value="CBM5/12"/>
</dbReference>
<dbReference type="Proteomes" id="UP000467637">
    <property type="component" value="Unassembled WGS sequence"/>
</dbReference>
<evidence type="ECO:0000256" key="3">
    <source>
        <dbReference type="ARBA" id="ARBA00023326"/>
    </source>
</evidence>
<dbReference type="SUPFAM" id="SSF81296">
    <property type="entry name" value="E set domains"/>
    <property type="match status" value="1"/>
</dbReference>
<feature type="domain" description="Fibronectin type-III" evidence="5">
    <location>
        <begin position="213"/>
        <end position="301"/>
    </location>
</feature>
<protein>
    <submittedName>
        <fullName evidence="6">Chitin-binding protein</fullName>
    </submittedName>
</protein>
<dbReference type="Gene3D" id="2.60.40.10">
    <property type="entry name" value="Immunoglobulins"/>
    <property type="match status" value="2"/>
</dbReference>
<keyword evidence="2" id="KW-0378">Hydrolase</keyword>
<name>A0ABW9U5T1_9BACL</name>
<dbReference type="SMART" id="SM00495">
    <property type="entry name" value="ChtBD3"/>
    <property type="match status" value="1"/>
</dbReference>
<dbReference type="InterPro" id="IPR013783">
    <property type="entry name" value="Ig-like_fold"/>
</dbReference>
<accession>A0ABW9U5T1</accession>
<dbReference type="Pfam" id="PF03067">
    <property type="entry name" value="LPMO_10"/>
    <property type="match status" value="1"/>
</dbReference>
<evidence type="ECO:0000256" key="4">
    <source>
        <dbReference type="SAM" id="MobiDB-lite"/>
    </source>
</evidence>
<evidence type="ECO:0000259" key="5">
    <source>
        <dbReference type="PROSITE" id="PS50853"/>
    </source>
</evidence>
<dbReference type="InterPro" id="IPR051024">
    <property type="entry name" value="GlcNAc_Chitin_IntDeg"/>
</dbReference>
<evidence type="ECO:0000256" key="1">
    <source>
        <dbReference type="ARBA" id="ARBA00022729"/>
    </source>
</evidence>
<dbReference type="PROSITE" id="PS50853">
    <property type="entry name" value="FN3"/>
    <property type="match status" value="2"/>
</dbReference>
<dbReference type="Gene3D" id="2.70.50.50">
    <property type="entry name" value="chitin-binding protein cbp21"/>
    <property type="match status" value="1"/>
</dbReference>
<dbReference type="Pfam" id="PF00041">
    <property type="entry name" value="fn3"/>
    <property type="match status" value="2"/>
</dbReference>
<dbReference type="SUPFAM" id="SSF51055">
    <property type="entry name" value="Carbohydrate binding domain"/>
    <property type="match status" value="1"/>
</dbReference>
<dbReference type="PANTHER" id="PTHR34823:SF1">
    <property type="entry name" value="CHITIN-BINDING TYPE-4 DOMAIN-CONTAINING PROTEIN"/>
    <property type="match status" value="1"/>
</dbReference>
<dbReference type="InterPro" id="IPR003961">
    <property type="entry name" value="FN3_dom"/>
</dbReference>
<keyword evidence="7" id="KW-1185">Reference proteome</keyword>
<keyword evidence="3" id="KW-0119">Carbohydrate metabolism</keyword>
<dbReference type="InterPro" id="IPR004302">
    <property type="entry name" value="Cellulose/chitin-bd_N"/>
</dbReference>
<gene>
    <name evidence="6" type="ORF">GON05_00655</name>
</gene>
<dbReference type="EMBL" id="WSEM01000002">
    <property type="protein sequence ID" value="MVQ33150.1"/>
    <property type="molecule type" value="Genomic_DNA"/>
</dbReference>
<evidence type="ECO:0000313" key="7">
    <source>
        <dbReference type="Proteomes" id="UP000467637"/>
    </source>
</evidence>
<proteinExistence type="predicted"/>
<dbReference type="RefSeq" id="WP_157317338.1">
    <property type="nucleotide sequence ID" value="NZ_WSEM01000002.1"/>
</dbReference>